<comment type="caution">
    <text evidence="1">The sequence shown here is derived from an EMBL/GenBank/DDBJ whole genome shotgun (WGS) entry which is preliminary data.</text>
</comment>
<dbReference type="Proteomes" id="UP000321577">
    <property type="component" value="Unassembled WGS sequence"/>
</dbReference>
<evidence type="ECO:0000313" key="2">
    <source>
        <dbReference type="Proteomes" id="UP000321577"/>
    </source>
</evidence>
<name>A0A512MB55_9BACT</name>
<dbReference type="AlphaFoldDB" id="A0A512MB55"/>
<reference evidence="1 2" key="1">
    <citation type="submission" date="2019-07" db="EMBL/GenBank/DDBJ databases">
        <title>Whole genome shotgun sequence of Brevifollis gellanilyticus NBRC 108608.</title>
        <authorList>
            <person name="Hosoyama A."/>
            <person name="Uohara A."/>
            <person name="Ohji S."/>
            <person name="Ichikawa N."/>
        </authorList>
    </citation>
    <scope>NUCLEOTIDE SEQUENCE [LARGE SCALE GENOMIC DNA]</scope>
    <source>
        <strain evidence="1 2">NBRC 108608</strain>
    </source>
</reference>
<evidence type="ECO:0000313" key="1">
    <source>
        <dbReference type="EMBL" id="GEP43958.1"/>
    </source>
</evidence>
<dbReference type="RefSeq" id="WP_146851518.1">
    <property type="nucleotide sequence ID" value="NZ_BKAG01000023.1"/>
</dbReference>
<dbReference type="EMBL" id="BKAG01000023">
    <property type="protein sequence ID" value="GEP43958.1"/>
    <property type="molecule type" value="Genomic_DNA"/>
</dbReference>
<proteinExistence type="predicted"/>
<protein>
    <submittedName>
        <fullName evidence="1">Uncharacterized protein</fullName>
    </submittedName>
</protein>
<organism evidence="1 2">
    <name type="scientific">Brevifollis gellanilyticus</name>
    <dbReference type="NCBI Taxonomy" id="748831"/>
    <lineage>
        <taxon>Bacteria</taxon>
        <taxon>Pseudomonadati</taxon>
        <taxon>Verrucomicrobiota</taxon>
        <taxon>Verrucomicrobiia</taxon>
        <taxon>Verrucomicrobiales</taxon>
        <taxon>Verrucomicrobiaceae</taxon>
    </lineage>
</organism>
<keyword evidence="2" id="KW-1185">Reference proteome</keyword>
<accession>A0A512MB55</accession>
<gene>
    <name evidence="1" type="ORF">BGE01nite_32490</name>
</gene>
<sequence length="319" mass="35109">MSPAESAQTHALRQRISDAMQDSLQTLQPQFPAWCLTTTLSDYTGTTGIRRITTSLTAVRSVRPYTHALMFCLELHPASTVAASPFADDDHYYLDWGLLGTPLHLLDETLPPTLDACLKSFKAQFAELLDLGAPGDSPNSFSPAPQSHRIRAIYGSKDPVLGAVQHSSEIFPQETLSPAEAVQAQALYQRVTALIQDWISIFQPQFPAWRISTFQNDSTAYTGIRRIVITLDASRSITPCSLALQFDLDLHPACTFNADLTWDDEPTHIEMTLSANDLPILDENLHANLDTCLEVFKAKFAERLNTGTPNEGPAVVLLG</sequence>